<organism evidence="3 4">
    <name type="scientific">Agrococcus versicolor</name>
    <dbReference type="NCBI Taxonomy" id="501482"/>
    <lineage>
        <taxon>Bacteria</taxon>
        <taxon>Bacillati</taxon>
        <taxon>Actinomycetota</taxon>
        <taxon>Actinomycetes</taxon>
        <taxon>Micrococcales</taxon>
        <taxon>Microbacteriaceae</taxon>
        <taxon>Agrococcus</taxon>
    </lineage>
</organism>
<gene>
    <name evidence="3" type="ORF">GCM10009846_07840</name>
</gene>
<evidence type="ECO:0000313" key="3">
    <source>
        <dbReference type="EMBL" id="GAA2171931.1"/>
    </source>
</evidence>
<proteinExistence type="predicted"/>
<keyword evidence="2" id="KW-1133">Transmembrane helix</keyword>
<dbReference type="RefSeq" id="WP_344340561.1">
    <property type="nucleotide sequence ID" value="NZ_BAAAQT010000005.1"/>
</dbReference>
<accession>A0ABN3AL38</accession>
<keyword evidence="2" id="KW-0472">Membrane</keyword>
<feature type="compositionally biased region" description="Basic and acidic residues" evidence="1">
    <location>
        <begin position="1"/>
        <end position="13"/>
    </location>
</feature>
<feature type="transmembrane region" description="Helical" evidence="2">
    <location>
        <begin position="32"/>
        <end position="54"/>
    </location>
</feature>
<evidence type="ECO:0000313" key="4">
    <source>
        <dbReference type="Proteomes" id="UP001501599"/>
    </source>
</evidence>
<name>A0ABN3AL38_9MICO</name>
<comment type="caution">
    <text evidence="3">The sequence shown here is derived from an EMBL/GenBank/DDBJ whole genome shotgun (WGS) entry which is preliminary data.</text>
</comment>
<reference evidence="3 4" key="1">
    <citation type="journal article" date="2019" name="Int. J. Syst. Evol. Microbiol.">
        <title>The Global Catalogue of Microorganisms (GCM) 10K type strain sequencing project: providing services to taxonomists for standard genome sequencing and annotation.</title>
        <authorList>
            <consortium name="The Broad Institute Genomics Platform"/>
            <consortium name="The Broad Institute Genome Sequencing Center for Infectious Disease"/>
            <person name="Wu L."/>
            <person name="Ma J."/>
        </authorList>
    </citation>
    <scope>NUCLEOTIDE SEQUENCE [LARGE SCALE GENOMIC DNA]</scope>
    <source>
        <strain evidence="3 4">JCM 16026</strain>
    </source>
</reference>
<sequence length="251" mass="26354">MTLLDEREAHEAPRGGMSPQERKARRARIQRWIFPLLALAVIAGVVVTTVLLMGSGITDDRGPTPDEVSSSNTTQMTDAGLAYVAQRQSASFNLSTLPLTAADVGMADDETRVATSSIGLITTTLYVGAGGGIDGEGYLRTLMRQIAVTTEGGVVTRIDAELDTFGWAEFPTIVRALEAGTTQFGWTFSDEMRAQLEDEVGAAVREGESSSMTIAPGTAMGIPVGAEVACDGEGICSLTYGFQPVEAAPAS</sequence>
<evidence type="ECO:0000256" key="1">
    <source>
        <dbReference type="SAM" id="MobiDB-lite"/>
    </source>
</evidence>
<keyword evidence="4" id="KW-1185">Reference proteome</keyword>
<keyword evidence="2" id="KW-0812">Transmembrane</keyword>
<evidence type="ECO:0000256" key="2">
    <source>
        <dbReference type="SAM" id="Phobius"/>
    </source>
</evidence>
<feature type="region of interest" description="Disordered" evidence="1">
    <location>
        <begin position="1"/>
        <end position="22"/>
    </location>
</feature>
<dbReference type="EMBL" id="BAAAQT010000005">
    <property type="protein sequence ID" value="GAA2171931.1"/>
    <property type="molecule type" value="Genomic_DNA"/>
</dbReference>
<dbReference type="Proteomes" id="UP001501599">
    <property type="component" value="Unassembled WGS sequence"/>
</dbReference>
<protein>
    <submittedName>
        <fullName evidence="3">Uncharacterized protein</fullName>
    </submittedName>
</protein>